<reference evidence="2" key="1">
    <citation type="journal article" date="2016" name="Ticks Tick Borne Dis.">
        <title>De novo assembly and annotation of the salivary gland transcriptome of Rhipicephalus appendiculatus male and female ticks during blood feeding.</title>
        <authorList>
            <person name="de Castro M.H."/>
            <person name="de Klerk D."/>
            <person name="Pienaar R."/>
            <person name="Latif A.A."/>
            <person name="Rees D.J."/>
            <person name="Mans B.J."/>
        </authorList>
    </citation>
    <scope>NUCLEOTIDE SEQUENCE</scope>
    <source>
        <tissue evidence="2">Salivary glands</tissue>
    </source>
</reference>
<dbReference type="AlphaFoldDB" id="A0A131YEV1"/>
<feature type="transmembrane region" description="Helical" evidence="1">
    <location>
        <begin position="38"/>
        <end position="63"/>
    </location>
</feature>
<protein>
    <submittedName>
        <fullName evidence="2">Uncharacterized protein</fullName>
    </submittedName>
</protein>
<keyword evidence="1" id="KW-1133">Transmembrane helix</keyword>
<feature type="transmembrane region" description="Helical" evidence="1">
    <location>
        <begin position="69"/>
        <end position="86"/>
    </location>
</feature>
<accession>A0A131YEV1</accession>
<organism evidence="2">
    <name type="scientific">Rhipicephalus appendiculatus</name>
    <name type="common">Brown ear tick</name>
    <dbReference type="NCBI Taxonomy" id="34631"/>
    <lineage>
        <taxon>Eukaryota</taxon>
        <taxon>Metazoa</taxon>
        <taxon>Ecdysozoa</taxon>
        <taxon>Arthropoda</taxon>
        <taxon>Chelicerata</taxon>
        <taxon>Arachnida</taxon>
        <taxon>Acari</taxon>
        <taxon>Parasitiformes</taxon>
        <taxon>Ixodida</taxon>
        <taxon>Ixodoidea</taxon>
        <taxon>Ixodidae</taxon>
        <taxon>Rhipicephalinae</taxon>
        <taxon>Rhipicephalus</taxon>
        <taxon>Rhipicephalus</taxon>
    </lineage>
</organism>
<evidence type="ECO:0000256" key="1">
    <source>
        <dbReference type="SAM" id="Phobius"/>
    </source>
</evidence>
<name>A0A131YEV1_RHIAP</name>
<keyword evidence="1" id="KW-0472">Membrane</keyword>
<sequence length="87" mass="9903">MQCNLTSECWLLGDKKEMQSGEESLLKRGPCIHTYARAVIKICMVSCAVHLGLCVRSCLVYVIPRNVPIFTAIFVSAWIYICFVFHF</sequence>
<dbReference type="EMBL" id="GEDV01011120">
    <property type="protein sequence ID" value="JAP77437.1"/>
    <property type="molecule type" value="Transcribed_RNA"/>
</dbReference>
<keyword evidence="1" id="KW-0812">Transmembrane</keyword>
<proteinExistence type="predicted"/>
<evidence type="ECO:0000313" key="2">
    <source>
        <dbReference type="EMBL" id="JAP77437.1"/>
    </source>
</evidence>